<comment type="caution">
    <text evidence="1">The sequence shown here is derived from an EMBL/GenBank/DDBJ whole genome shotgun (WGS) entry which is preliminary data.</text>
</comment>
<protein>
    <submittedName>
        <fullName evidence="1">HAD family phosphatase</fullName>
    </submittedName>
</protein>
<dbReference type="Proteomes" id="UP000757890">
    <property type="component" value="Unassembled WGS sequence"/>
</dbReference>
<dbReference type="EMBL" id="JABZMK010000128">
    <property type="protein sequence ID" value="MBF1130214.1"/>
    <property type="molecule type" value="Genomic_DNA"/>
</dbReference>
<evidence type="ECO:0000313" key="2">
    <source>
        <dbReference type="Proteomes" id="UP000757890"/>
    </source>
</evidence>
<dbReference type="Gene3D" id="1.10.150.240">
    <property type="entry name" value="Putative phosphatase, domain 2"/>
    <property type="match status" value="1"/>
</dbReference>
<dbReference type="SUPFAM" id="SSF56784">
    <property type="entry name" value="HAD-like"/>
    <property type="match status" value="1"/>
</dbReference>
<sequence>MWYAMTIKGKVEIMADGCIFDMDGLLFDTERIFQNYWRAIAAERGIVLADSFITEITGT</sequence>
<dbReference type="InterPro" id="IPR023198">
    <property type="entry name" value="PGP-like_dom2"/>
</dbReference>
<dbReference type="InterPro" id="IPR023214">
    <property type="entry name" value="HAD_sf"/>
</dbReference>
<gene>
    <name evidence="1" type="ORF">HXL70_09295</name>
</gene>
<evidence type="ECO:0000313" key="1">
    <source>
        <dbReference type="EMBL" id="MBF1130214.1"/>
    </source>
</evidence>
<dbReference type="InterPro" id="IPR036412">
    <property type="entry name" value="HAD-like_sf"/>
</dbReference>
<organism evidence="1 2">
    <name type="scientific">Dialister invisus</name>
    <dbReference type="NCBI Taxonomy" id="218538"/>
    <lineage>
        <taxon>Bacteria</taxon>
        <taxon>Bacillati</taxon>
        <taxon>Bacillota</taxon>
        <taxon>Negativicutes</taxon>
        <taxon>Veillonellales</taxon>
        <taxon>Veillonellaceae</taxon>
        <taxon>Dialister</taxon>
    </lineage>
</organism>
<accession>A0A930FPY2</accession>
<feature type="non-terminal residue" evidence="1">
    <location>
        <position position="59"/>
    </location>
</feature>
<reference evidence="1" key="1">
    <citation type="submission" date="2020-04" db="EMBL/GenBank/DDBJ databases">
        <title>Deep metagenomics examines the oral microbiome during advanced dental caries in children, revealing novel taxa and co-occurrences with host molecules.</title>
        <authorList>
            <person name="Baker J.L."/>
            <person name="Morton J.T."/>
            <person name="Dinis M."/>
            <person name="Alvarez R."/>
            <person name="Tran N.C."/>
            <person name="Knight R."/>
            <person name="Edlund A."/>
        </authorList>
    </citation>
    <scope>NUCLEOTIDE SEQUENCE</scope>
    <source>
        <strain evidence="1">JCVI_32_bin.14</strain>
    </source>
</reference>
<name>A0A930FPY2_9FIRM</name>
<dbReference type="AlphaFoldDB" id="A0A930FPY2"/>
<proteinExistence type="predicted"/>
<dbReference type="Gene3D" id="3.40.50.1000">
    <property type="entry name" value="HAD superfamily/HAD-like"/>
    <property type="match status" value="1"/>
</dbReference>